<dbReference type="PROSITE" id="PS50893">
    <property type="entry name" value="ABC_TRANSPORTER_2"/>
    <property type="match status" value="1"/>
</dbReference>
<dbReference type="GO" id="GO:0098796">
    <property type="term" value="C:membrane protein complex"/>
    <property type="evidence" value="ECO:0007669"/>
    <property type="project" value="UniProtKB-ARBA"/>
</dbReference>
<dbReference type="GO" id="GO:0016887">
    <property type="term" value="F:ATP hydrolysis activity"/>
    <property type="evidence" value="ECO:0007669"/>
    <property type="project" value="InterPro"/>
</dbReference>
<dbReference type="PROSITE" id="PS00211">
    <property type="entry name" value="ABC_TRANSPORTER_1"/>
    <property type="match status" value="1"/>
</dbReference>
<gene>
    <name evidence="5" type="ORF">ASZ90_014692</name>
</gene>
<evidence type="ECO:0000256" key="2">
    <source>
        <dbReference type="ARBA" id="ARBA00022741"/>
    </source>
</evidence>
<evidence type="ECO:0000313" key="5">
    <source>
        <dbReference type="EMBL" id="KUG15647.1"/>
    </source>
</evidence>
<dbReference type="Pfam" id="PF00005">
    <property type="entry name" value="ABC_tran"/>
    <property type="match status" value="1"/>
</dbReference>
<protein>
    <submittedName>
        <fullName evidence="5">Abc transporter, atp-binding protein</fullName>
    </submittedName>
</protein>
<dbReference type="GO" id="GO:0022857">
    <property type="term" value="F:transmembrane transporter activity"/>
    <property type="evidence" value="ECO:0007669"/>
    <property type="project" value="TreeGrafter"/>
</dbReference>
<dbReference type="GO" id="GO:0005886">
    <property type="term" value="C:plasma membrane"/>
    <property type="evidence" value="ECO:0007669"/>
    <property type="project" value="TreeGrafter"/>
</dbReference>
<evidence type="ECO:0000256" key="3">
    <source>
        <dbReference type="ARBA" id="ARBA00022840"/>
    </source>
</evidence>
<proteinExistence type="predicted"/>
<dbReference type="PANTHER" id="PTHR24220">
    <property type="entry name" value="IMPORT ATP-BINDING PROTEIN"/>
    <property type="match status" value="1"/>
</dbReference>
<name>A0A0W8F463_9ZZZZ</name>
<evidence type="ECO:0000259" key="4">
    <source>
        <dbReference type="PROSITE" id="PS50893"/>
    </source>
</evidence>
<dbReference type="InterPro" id="IPR003593">
    <property type="entry name" value="AAA+_ATPase"/>
</dbReference>
<accession>A0A0W8F463</accession>
<dbReference type="InterPro" id="IPR027417">
    <property type="entry name" value="P-loop_NTPase"/>
</dbReference>
<keyword evidence="2" id="KW-0547">Nucleotide-binding</keyword>
<dbReference type="SUPFAM" id="SSF52540">
    <property type="entry name" value="P-loop containing nucleoside triphosphate hydrolases"/>
    <property type="match status" value="1"/>
</dbReference>
<dbReference type="AlphaFoldDB" id="A0A0W8F463"/>
<keyword evidence="3 5" id="KW-0067">ATP-binding</keyword>
<dbReference type="InterPro" id="IPR003439">
    <property type="entry name" value="ABC_transporter-like_ATP-bd"/>
</dbReference>
<dbReference type="InterPro" id="IPR017871">
    <property type="entry name" value="ABC_transporter-like_CS"/>
</dbReference>
<dbReference type="GO" id="GO:0005524">
    <property type="term" value="F:ATP binding"/>
    <property type="evidence" value="ECO:0007669"/>
    <property type="project" value="UniProtKB-KW"/>
</dbReference>
<dbReference type="EMBL" id="LNQE01001542">
    <property type="protein sequence ID" value="KUG15647.1"/>
    <property type="molecule type" value="Genomic_DNA"/>
</dbReference>
<feature type="domain" description="ABC transporter" evidence="4">
    <location>
        <begin position="2"/>
        <end position="222"/>
    </location>
</feature>
<reference evidence="5" key="1">
    <citation type="journal article" date="2015" name="Proc. Natl. Acad. Sci. U.S.A.">
        <title>Networks of energetic and metabolic interactions define dynamics in microbial communities.</title>
        <authorList>
            <person name="Embree M."/>
            <person name="Liu J.K."/>
            <person name="Al-Bassam M.M."/>
            <person name="Zengler K."/>
        </authorList>
    </citation>
    <scope>NUCLEOTIDE SEQUENCE</scope>
</reference>
<comment type="caution">
    <text evidence="5">The sequence shown here is derived from an EMBL/GenBank/DDBJ whole genome shotgun (WGS) entry which is preliminary data.</text>
</comment>
<dbReference type="Gene3D" id="3.40.50.300">
    <property type="entry name" value="P-loop containing nucleotide triphosphate hydrolases"/>
    <property type="match status" value="1"/>
</dbReference>
<organism evidence="5">
    <name type="scientific">hydrocarbon metagenome</name>
    <dbReference type="NCBI Taxonomy" id="938273"/>
    <lineage>
        <taxon>unclassified sequences</taxon>
        <taxon>metagenomes</taxon>
        <taxon>ecological metagenomes</taxon>
    </lineage>
</organism>
<evidence type="ECO:0000256" key="1">
    <source>
        <dbReference type="ARBA" id="ARBA00022448"/>
    </source>
</evidence>
<dbReference type="InterPro" id="IPR015854">
    <property type="entry name" value="ABC_transpr_LolD-like"/>
</dbReference>
<dbReference type="FunFam" id="3.40.50.300:FF:000032">
    <property type="entry name" value="Export ABC transporter ATP-binding protein"/>
    <property type="match status" value="1"/>
</dbReference>
<dbReference type="CDD" id="cd03255">
    <property type="entry name" value="ABC_MJ0796_LolCDE_FtsE"/>
    <property type="match status" value="1"/>
</dbReference>
<dbReference type="SMART" id="SM00382">
    <property type="entry name" value="AAA"/>
    <property type="match status" value="1"/>
</dbReference>
<keyword evidence="1" id="KW-0813">Transport</keyword>
<dbReference type="InterPro" id="IPR017911">
    <property type="entry name" value="MacB-like_ATP-bd"/>
</dbReference>
<sequence>MIVTRDLTKSYQRGSEAVHALRGISLTVDAGEFVSLVGPSGSGKTALLTILGCLESPTSGSFSLDGIPLSGLGDRERVGVRRNLIGFVFQQFFLIPTLTVRENIELPLMFAKKPVDDEKTRAILAMVGLESRGDHLPHQISGGEMQRAAIGRALVNDPRIILADEPTGQLDSEHADRVYQVFRQLSDQGMTLLVVTHNQELAEKADRIIRIKDGLILPDTGS</sequence>
<dbReference type="PANTHER" id="PTHR24220:SF86">
    <property type="entry name" value="ABC TRANSPORTER ABCH.1"/>
    <property type="match status" value="1"/>
</dbReference>